<feature type="transmembrane region" description="Helical" evidence="6">
    <location>
        <begin position="169"/>
        <end position="191"/>
    </location>
</feature>
<evidence type="ECO:0000256" key="1">
    <source>
        <dbReference type="ARBA" id="ARBA00000085"/>
    </source>
</evidence>
<evidence type="ECO:0000256" key="6">
    <source>
        <dbReference type="SAM" id="Phobius"/>
    </source>
</evidence>
<evidence type="ECO:0000256" key="3">
    <source>
        <dbReference type="ARBA" id="ARBA00022553"/>
    </source>
</evidence>
<dbReference type="SUPFAM" id="SSF47384">
    <property type="entry name" value="Homodimeric domain of signal transducing histidine kinase"/>
    <property type="match status" value="1"/>
</dbReference>
<dbReference type="GO" id="GO:0009927">
    <property type="term" value="F:histidine phosphotransfer kinase activity"/>
    <property type="evidence" value="ECO:0007669"/>
    <property type="project" value="TreeGrafter"/>
</dbReference>
<evidence type="ECO:0000259" key="7">
    <source>
        <dbReference type="PROSITE" id="PS50109"/>
    </source>
</evidence>
<dbReference type="EC" id="2.7.13.3" evidence="2"/>
<feature type="domain" description="Histidine kinase" evidence="7">
    <location>
        <begin position="228"/>
        <end position="442"/>
    </location>
</feature>
<dbReference type="InterPro" id="IPR003661">
    <property type="entry name" value="HisK_dim/P_dom"/>
</dbReference>
<evidence type="ECO:0000256" key="4">
    <source>
        <dbReference type="ARBA" id="ARBA00022679"/>
    </source>
</evidence>
<feature type="transmembrane region" description="Helical" evidence="6">
    <location>
        <begin position="32"/>
        <end position="50"/>
    </location>
</feature>
<proteinExistence type="predicted"/>
<protein>
    <recommendedName>
        <fullName evidence="2">histidine kinase</fullName>
        <ecNumber evidence="2">2.7.13.3</ecNumber>
    </recommendedName>
</protein>
<reference evidence="8 9" key="1">
    <citation type="submission" date="2016-10" db="EMBL/GenBank/DDBJ databases">
        <authorList>
            <person name="de Groot N.N."/>
        </authorList>
    </citation>
    <scope>NUCLEOTIDE SEQUENCE [LARGE SCALE GENOMIC DNA]</scope>
    <source>
        <strain evidence="8 9">DSM 24956</strain>
    </source>
</reference>
<dbReference type="InterPro" id="IPR004358">
    <property type="entry name" value="Sig_transdc_His_kin-like_C"/>
</dbReference>
<keyword evidence="6" id="KW-1133">Transmembrane helix</keyword>
<name>A0A1H3ESY3_9FLAO</name>
<feature type="transmembrane region" description="Helical" evidence="6">
    <location>
        <begin position="85"/>
        <end position="104"/>
    </location>
</feature>
<evidence type="ECO:0000313" key="8">
    <source>
        <dbReference type="EMBL" id="SDX81760.1"/>
    </source>
</evidence>
<keyword evidence="3" id="KW-0597">Phosphoprotein</keyword>
<dbReference type="InterPro" id="IPR005467">
    <property type="entry name" value="His_kinase_dom"/>
</dbReference>
<evidence type="ECO:0000313" key="9">
    <source>
        <dbReference type="Proteomes" id="UP000199595"/>
    </source>
</evidence>
<sequence>MLWEFYHKKLNYFVSSNWSIDKKRKYRQTTGVVFTCAVFAFSSLILAIYYNLLYATVLEVLNIAFCFYSFKLLKDKKIIRTQKLGIYYFQIQVFITAVLFSTPFTNTFAWSYPLLLVTIYPVVAALFDLSIIKHFVIAFLQIVAFQILFNLVPNLFFSNIDLFQQNDEFLIKTVSFTYLILFNTTIVYLIYKEQVFAKEKVIHISKTLKRKNSRIEELNHSKDRLFSIISHDLRSPFNSIIGFSNLLLESKDLTKKERSYSEIINKSSKGTLTLIDNLLYWSKSQLKSIQPNFKTHKIKAIINDVIESIEATALQKNIIIVNHVNQEITGFVDANLIQIIIRNLITNSIKFSNNNGIVKVNAIQETDKIRFSVSDNGIGIEKGVLLNIFTQNVSKPGTNNEKGSGLGLFLCKEFVKLHNGKIWIESEKGKGTVVFFTIPLYHSKN</sequence>
<gene>
    <name evidence="8" type="ORF">SAMN05444411_11012</name>
</gene>
<dbReference type="Pfam" id="PF00512">
    <property type="entry name" value="HisKA"/>
    <property type="match status" value="1"/>
</dbReference>
<dbReference type="AlphaFoldDB" id="A0A1H3ESY3"/>
<dbReference type="Pfam" id="PF02518">
    <property type="entry name" value="HATPase_c"/>
    <property type="match status" value="1"/>
</dbReference>
<keyword evidence="6" id="KW-0812">Transmembrane</keyword>
<dbReference type="PRINTS" id="PR00344">
    <property type="entry name" value="BCTRLSENSOR"/>
</dbReference>
<feature type="transmembrane region" description="Helical" evidence="6">
    <location>
        <begin position="110"/>
        <end position="129"/>
    </location>
</feature>
<feature type="transmembrane region" description="Helical" evidence="6">
    <location>
        <begin position="136"/>
        <end position="157"/>
    </location>
</feature>
<dbReference type="Proteomes" id="UP000199595">
    <property type="component" value="Unassembled WGS sequence"/>
</dbReference>
<dbReference type="InterPro" id="IPR036097">
    <property type="entry name" value="HisK_dim/P_sf"/>
</dbReference>
<dbReference type="SMART" id="SM00388">
    <property type="entry name" value="HisKA"/>
    <property type="match status" value="1"/>
</dbReference>
<organism evidence="8 9">
    <name type="scientific">Lutibacter oricola</name>
    <dbReference type="NCBI Taxonomy" id="762486"/>
    <lineage>
        <taxon>Bacteria</taxon>
        <taxon>Pseudomonadati</taxon>
        <taxon>Bacteroidota</taxon>
        <taxon>Flavobacteriia</taxon>
        <taxon>Flavobacteriales</taxon>
        <taxon>Flavobacteriaceae</taxon>
        <taxon>Lutibacter</taxon>
    </lineage>
</organism>
<dbReference type="GO" id="GO:0000155">
    <property type="term" value="F:phosphorelay sensor kinase activity"/>
    <property type="evidence" value="ECO:0007669"/>
    <property type="project" value="InterPro"/>
</dbReference>
<comment type="catalytic activity">
    <reaction evidence="1">
        <text>ATP + protein L-histidine = ADP + protein N-phospho-L-histidine.</text>
        <dbReference type="EC" id="2.7.13.3"/>
    </reaction>
</comment>
<dbReference type="Gene3D" id="1.10.287.130">
    <property type="match status" value="1"/>
</dbReference>
<dbReference type="Gene3D" id="3.30.565.10">
    <property type="entry name" value="Histidine kinase-like ATPase, C-terminal domain"/>
    <property type="match status" value="1"/>
</dbReference>
<dbReference type="OrthoDB" id="9781208at2"/>
<dbReference type="SUPFAM" id="SSF55874">
    <property type="entry name" value="ATPase domain of HSP90 chaperone/DNA topoisomerase II/histidine kinase"/>
    <property type="match status" value="1"/>
</dbReference>
<keyword evidence="9" id="KW-1185">Reference proteome</keyword>
<accession>A0A1H3ESY3</accession>
<dbReference type="SMART" id="SM00387">
    <property type="entry name" value="HATPase_c"/>
    <property type="match status" value="1"/>
</dbReference>
<dbReference type="InterPro" id="IPR003594">
    <property type="entry name" value="HATPase_dom"/>
</dbReference>
<feature type="transmembrane region" description="Helical" evidence="6">
    <location>
        <begin position="56"/>
        <end position="73"/>
    </location>
</feature>
<dbReference type="PROSITE" id="PS50109">
    <property type="entry name" value="HIS_KIN"/>
    <property type="match status" value="1"/>
</dbReference>
<dbReference type="EMBL" id="FNNJ01000010">
    <property type="protein sequence ID" value="SDX81760.1"/>
    <property type="molecule type" value="Genomic_DNA"/>
</dbReference>
<keyword evidence="4" id="KW-0808">Transferase</keyword>
<dbReference type="RefSeq" id="WP_090125092.1">
    <property type="nucleotide sequence ID" value="NZ_FNNJ01000010.1"/>
</dbReference>
<dbReference type="InterPro" id="IPR036890">
    <property type="entry name" value="HATPase_C_sf"/>
</dbReference>
<keyword evidence="6" id="KW-0472">Membrane</keyword>
<dbReference type="CDD" id="cd00075">
    <property type="entry name" value="HATPase"/>
    <property type="match status" value="1"/>
</dbReference>
<dbReference type="STRING" id="762486.SAMN05444411_11012"/>
<evidence type="ECO:0000256" key="2">
    <source>
        <dbReference type="ARBA" id="ARBA00012438"/>
    </source>
</evidence>
<evidence type="ECO:0000256" key="5">
    <source>
        <dbReference type="ARBA" id="ARBA00022777"/>
    </source>
</evidence>
<dbReference type="CDD" id="cd00082">
    <property type="entry name" value="HisKA"/>
    <property type="match status" value="1"/>
</dbReference>
<dbReference type="PANTHER" id="PTHR43047:SF72">
    <property type="entry name" value="OSMOSENSING HISTIDINE PROTEIN KINASE SLN1"/>
    <property type="match status" value="1"/>
</dbReference>
<dbReference type="GO" id="GO:0005886">
    <property type="term" value="C:plasma membrane"/>
    <property type="evidence" value="ECO:0007669"/>
    <property type="project" value="TreeGrafter"/>
</dbReference>
<keyword evidence="5 8" id="KW-0418">Kinase</keyword>
<dbReference type="PANTHER" id="PTHR43047">
    <property type="entry name" value="TWO-COMPONENT HISTIDINE PROTEIN KINASE"/>
    <property type="match status" value="1"/>
</dbReference>